<dbReference type="PANTHER" id="PTHR46471:SF2">
    <property type="entry name" value="CHITIN DEACETYLASE-RELATED"/>
    <property type="match status" value="1"/>
</dbReference>
<dbReference type="InterPro" id="IPR036861">
    <property type="entry name" value="Endochitinase-like_sf"/>
</dbReference>
<feature type="disulfide bond" evidence="8">
    <location>
        <begin position="27"/>
        <end position="41"/>
    </location>
</feature>
<accession>A0A6A5Q6C1</accession>
<evidence type="ECO:0000256" key="2">
    <source>
        <dbReference type="ARBA" id="ARBA00022669"/>
    </source>
</evidence>
<protein>
    <recommendedName>
        <fullName evidence="10">Chitin-binding type-1 domain-containing protein</fullName>
    </recommendedName>
</protein>
<keyword evidence="4" id="KW-0732">Signal</keyword>
<gene>
    <name evidence="11" type="ORF">BDU57DRAFT_462477</name>
</gene>
<dbReference type="AlphaFoldDB" id="A0A6A5Q6C1"/>
<proteinExistence type="predicted"/>
<feature type="compositionally biased region" description="Low complexity" evidence="9">
    <location>
        <begin position="79"/>
        <end position="95"/>
    </location>
</feature>
<evidence type="ECO:0000256" key="8">
    <source>
        <dbReference type="PROSITE-ProRule" id="PRU00261"/>
    </source>
</evidence>
<keyword evidence="2 8" id="KW-0147">Chitin-binding</keyword>
<keyword evidence="5" id="KW-0378">Hydrolase</keyword>
<dbReference type="GO" id="GO:0008061">
    <property type="term" value="F:chitin binding"/>
    <property type="evidence" value="ECO:0007669"/>
    <property type="project" value="UniProtKB-UniRule"/>
</dbReference>
<feature type="disulfide bond" evidence="8">
    <location>
        <begin position="121"/>
        <end position="135"/>
    </location>
</feature>
<reference evidence="11" key="1">
    <citation type="journal article" date="2020" name="Stud. Mycol.">
        <title>101 Dothideomycetes genomes: a test case for predicting lifestyles and emergence of pathogens.</title>
        <authorList>
            <person name="Haridas S."/>
            <person name="Albert R."/>
            <person name="Binder M."/>
            <person name="Bloem J."/>
            <person name="Labutti K."/>
            <person name="Salamov A."/>
            <person name="Andreopoulos B."/>
            <person name="Baker S."/>
            <person name="Barry K."/>
            <person name="Bills G."/>
            <person name="Bluhm B."/>
            <person name="Cannon C."/>
            <person name="Castanera R."/>
            <person name="Culley D."/>
            <person name="Daum C."/>
            <person name="Ezra D."/>
            <person name="Gonzalez J."/>
            <person name="Henrissat B."/>
            <person name="Kuo A."/>
            <person name="Liang C."/>
            <person name="Lipzen A."/>
            <person name="Lutzoni F."/>
            <person name="Magnuson J."/>
            <person name="Mondo S."/>
            <person name="Nolan M."/>
            <person name="Ohm R."/>
            <person name="Pangilinan J."/>
            <person name="Park H.-J."/>
            <person name="Ramirez L."/>
            <person name="Alfaro M."/>
            <person name="Sun H."/>
            <person name="Tritt A."/>
            <person name="Yoshinaga Y."/>
            <person name="Zwiers L.-H."/>
            <person name="Turgeon B."/>
            <person name="Goodwin S."/>
            <person name="Spatafora J."/>
            <person name="Crous P."/>
            <person name="Grigoriev I."/>
        </authorList>
    </citation>
    <scope>NUCLEOTIDE SEQUENCE</scope>
    <source>
        <strain evidence="11">HMLAC05119</strain>
    </source>
</reference>
<dbReference type="GO" id="GO:0046872">
    <property type="term" value="F:metal ion binding"/>
    <property type="evidence" value="ECO:0007669"/>
    <property type="project" value="UniProtKB-KW"/>
</dbReference>
<keyword evidence="8" id="KW-1015">Disulfide bond</keyword>
<dbReference type="Pfam" id="PF00187">
    <property type="entry name" value="Chitin_bind_1"/>
    <property type="match status" value="1"/>
</dbReference>
<dbReference type="SUPFAM" id="SSF57016">
    <property type="entry name" value="Plant lectins/antimicrobial peptides"/>
    <property type="match status" value="2"/>
</dbReference>
<keyword evidence="7" id="KW-0170">Cobalt</keyword>
<dbReference type="CDD" id="cd11618">
    <property type="entry name" value="ChtBD1_1"/>
    <property type="match status" value="1"/>
</dbReference>
<keyword evidence="6" id="KW-0119">Carbohydrate metabolism</keyword>
<feature type="compositionally biased region" description="Low complexity" evidence="9">
    <location>
        <begin position="52"/>
        <end position="72"/>
    </location>
</feature>
<keyword evidence="3" id="KW-0479">Metal-binding</keyword>
<dbReference type="InterPro" id="IPR001002">
    <property type="entry name" value="Chitin-bd_1"/>
</dbReference>
<comment type="caution">
    <text evidence="8">Lacks conserved residue(s) required for the propagation of feature annotation.</text>
</comment>
<evidence type="ECO:0000256" key="9">
    <source>
        <dbReference type="SAM" id="MobiDB-lite"/>
    </source>
</evidence>
<feature type="non-terminal residue" evidence="11">
    <location>
        <position position="148"/>
    </location>
</feature>
<dbReference type="GO" id="GO:0016787">
    <property type="term" value="F:hydrolase activity"/>
    <property type="evidence" value="ECO:0007669"/>
    <property type="project" value="UniProtKB-KW"/>
</dbReference>
<evidence type="ECO:0000313" key="12">
    <source>
        <dbReference type="Proteomes" id="UP000800096"/>
    </source>
</evidence>
<feature type="domain" description="Chitin-binding type-1" evidence="10">
    <location>
        <begin position="101"/>
        <end position="148"/>
    </location>
</feature>
<feature type="domain" description="Chitin-binding type-1" evidence="10">
    <location>
        <begin position="8"/>
        <end position="54"/>
    </location>
</feature>
<evidence type="ECO:0000256" key="1">
    <source>
        <dbReference type="ARBA" id="ARBA00001941"/>
    </source>
</evidence>
<evidence type="ECO:0000256" key="3">
    <source>
        <dbReference type="ARBA" id="ARBA00022723"/>
    </source>
</evidence>
<dbReference type="PROSITE" id="PS50941">
    <property type="entry name" value="CHIT_BIND_I_2"/>
    <property type="match status" value="2"/>
</dbReference>
<dbReference type="PANTHER" id="PTHR46471">
    <property type="entry name" value="CHITIN DEACETYLASE"/>
    <property type="match status" value="1"/>
</dbReference>
<feature type="region of interest" description="Disordered" evidence="9">
    <location>
        <begin position="52"/>
        <end position="100"/>
    </location>
</feature>
<dbReference type="EMBL" id="ML979146">
    <property type="protein sequence ID" value="KAF1911092.1"/>
    <property type="molecule type" value="Genomic_DNA"/>
</dbReference>
<keyword evidence="12" id="KW-1185">Reference proteome</keyword>
<name>A0A6A5Q6C1_AMPQU</name>
<organism evidence="11 12">
    <name type="scientific">Ampelomyces quisqualis</name>
    <name type="common">Powdery mildew agent</name>
    <dbReference type="NCBI Taxonomy" id="50730"/>
    <lineage>
        <taxon>Eukaryota</taxon>
        <taxon>Fungi</taxon>
        <taxon>Dikarya</taxon>
        <taxon>Ascomycota</taxon>
        <taxon>Pezizomycotina</taxon>
        <taxon>Dothideomycetes</taxon>
        <taxon>Pleosporomycetidae</taxon>
        <taxon>Pleosporales</taxon>
        <taxon>Pleosporineae</taxon>
        <taxon>Phaeosphaeriaceae</taxon>
        <taxon>Ampelomyces</taxon>
    </lineage>
</organism>
<sequence>MQLTVSKNSRCGKDCKQTCQGSTFGNCCSQSGYCGSTDGYCRSGCQPGFGSCASGASGSQSAISIPTSTSSIPRPPNPISLISSSRKTSGSPTSSQTVSKNGRCGAKFGGQTCKGSTHGDCCSQYFYCGSTDSYCNPASCQKGYGDCN</sequence>
<evidence type="ECO:0000259" key="10">
    <source>
        <dbReference type="PROSITE" id="PS50941"/>
    </source>
</evidence>
<evidence type="ECO:0000256" key="4">
    <source>
        <dbReference type="ARBA" id="ARBA00022729"/>
    </source>
</evidence>
<dbReference type="Proteomes" id="UP000800096">
    <property type="component" value="Unassembled WGS sequence"/>
</dbReference>
<comment type="cofactor">
    <cofactor evidence="1">
        <name>Co(2+)</name>
        <dbReference type="ChEBI" id="CHEBI:48828"/>
    </cofactor>
</comment>
<evidence type="ECO:0000313" key="11">
    <source>
        <dbReference type="EMBL" id="KAF1911092.1"/>
    </source>
</evidence>
<evidence type="ECO:0000256" key="7">
    <source>
        <dbReference type="ARBA" id="ARBA00023285"/>
    </source>
</evidence>
<evidence type="ECO:0000256" key="5">
    <source>
        <dbReference type="ARBA" id="ARBA00022801"/>
    </source>
</evidence>
<dbReference type="OrthoDB" id="5985073at2759"/>
<dbReference type="SMART" id="SM00270">
    <property type="entry name" value="ChtBD1"/>
    <property type="match status" value="2"/>
</dbReference>
<dbReference type="Gene3D" id="3.30.60.10">
    <property type="entry name" value="Endochitinase-like"/>
    <property type="match status" value="2"/>
</dbReference>
<evidence type="ECO:0000256" key="6">
    <source>
        <dbReference type="ARBA" id="ARBA00023277"/>
    </source>
</evidence>